<proteinExistence type="predicted"/>
<name>A0A8S5NVV3_9CAUD</name>
<dbReference type="EMBL" id="BK015271">
    <property type="protein sequence ID" value="DAD98933.1"/>
    <property type="molecule type" value="Genomic_DNA"/>
</dbReference>
<accession>A0A8S5NVV3</accession>
<evidence type="ECO:0000313" key="1">
    <source>
        <dbReference type="EMBL" id="DAD98933.1"/>
    </source>
</evidence>
<organism evidence="1">
    <name type="scientific">Siphoviridae sp. ctOba29</name>
    <dbReference type="NCBI Taxonomy" id="2825480"/>
    <lineage>
        <taxon>Viruses</taxon>
        <taxon>Duplodnaviria</taxon>
        <taxon>Heunggongvirae</taxon>
        <taxon>Uroviricota</taxon>
        <taxon>Caudoviricetes</taxon>
    </lineage>
</organism>
<protein>
    <submittedName>
        <fullName evidence="1">Uncharacterized protein</fullName>
    </submittedName>
</protein>
<sequence length="36" mass="4149">MSPPLNTTRISNFFVEIRVVSYLKSLAIQGFPLFYV</sequence>
<reference evidence="1" key="1">
    <citation type="journal article" date="2021" name="Proc. Natl. Acad. Sci. U.S.A.">
        <title>A Catalog of Tens of Thousands of Viruses from Human Metagenomes Reveals Hidden Associations with Chronic Diseases.</title>
        <authorList>
            <person name="Tisza M.J."/>
            <person name="Buck C.B."/>
        </authorList>
    </citation>
    <scope>NUCLEOTIDE SEQUENCE</scope>
    <source>
        <strain evidence="1">CtOba29</strain>
    </source>
</reference>